<name>A0AA96IJK8_9BACT</name>
<dbReference type="RefSeq" id="WP_390870477.1">
    <property type="nucleotide sequence ID" value="NZ_CP128652.1"/>
</dbReference>
<feature type="domain" description="CSD" evidence="2">
    <location>
        <begin position="1"/>
        <end position="65"/>
    </location>
</feature>
<evidence type="ECO:0000259" key="2">
    <source>
        <dbReference type="PROSITE" id="PS51857"/>
    </source>
</evidence>
<dbReference type="AlphaFoldDB" id="A0AA96IJK8"/>
<dbReference type="EMBL" id="CP134856">
    <property type="protein sequence ID" value="WNL34383.1"/>
    <property type="molecule type" value="Genomic_DNA"/>
</dbReference>
<keyword evidence="1" id="KW-0472">Membrane</keyword>
<dbReference type="InterPro" id="IPR011129">
    <property type="entry name" value="CSD"/>
</dbReference>
<dbReference type="GO" id="GO:0003676">
    <property type="term" value="F:nucleic acid binding"/>
    <property type="evidence" value="ECO:0007669"/>
    <property type="project" value="InterPro"/>
</dbReference>
<reference evidence="3" key="1">
    <citation type="submission" date="2023-09" db="EMBL/GenBank/DDBJ databases">
        <title>Arcobacter tbilisiensis sp. nov. isolated from chicken meat in Tbilisi, Georgia.</title>
        <authorList>
            <person name="Matthias R."/>
            <person name="Zautner A.E."/>
        </authorList>
    </citation>
    <scope>NUCLEOTIDE SEQUENCE</scope>
    <source>
        <strain evidence="3">LEO 62</strain>
    </source>
</reference>
<accession>A0AA96IJK8</accession>
<feature type="transmembrane region" description="Helical" evidence="1">
    <location>
        <begin position="199"/>
        <end position="217"/>
    </location>
</feature>
<protein>
    <submittedName>
        <fullName evidence="3">Cold shock domain-containing protein</fullName>
    </submittedName>
</protein>
<organism evidence="3">
    <name type="scientific">Arcobacter cryaerophilus gv. pseudocryaerophilus</name>
    <dbReference type="NCBI Taxonomy" id="2933791"/>
    <lineage>
        <taxon>Bacteria</taxon>
        <taxon>Pseudomonadati</taxon>
        <taxon>Campylobacterota</taxon>
        <taxon>Epsilonproteobacteria</taxon>
        <taxon>Campylobacterales</taxon>
        <taxon>Arcobacteraceae</taxon>
        <taxon>Aliarcobacter</taxon>
    </lineage>
</organism>
<evidence type="ECO:0000313" key="3">
    <source>
        <dbReference type="EMBL" id="WNL34383.1"/>
    </source>
</evidence>
<dbReference type="SUPFAM" id="SSF50249">
    <property type="entry name" value="Nucleic acid-binding proteins"/>
    <property type="match status" value="1"/>
</dbReference>
<dbReference type="Proteomes" id="UP001305220">
    <property type="component" value="Chromosome"/>
</dbReference>
<dbReference type="GO" id="GO:0005829">
    <property type="term" value="C:cytosol"/>
    <property type="evidence" value="ECO:0007669"/>
    <property type="project" value="UniProtKB-ARBA"/>
</dbReference>
<keyword evidence="1" id="KW-1133">Transmembrane helix</keyword>
<evidence type="ECO:0000256" key="1">
    <source>
        <dbReference type="SAM" id="Phobius"/>
    </source>
</evidence>
<sequence length="254" mass="29403">MKGFIKTYLSEKEYGFIKGDDKKDYFFHNSSLKDKNKKDKLCEGLYLEFDQKATPKGYTAINISIVDENIRFKYEIPENIYTSKDSIINDWEFIERSNWVVTGSSRNSPDDAKYDMMQKAKKLGANALINMQYFKTTGSEAGTGMGIHYYTIHNFRGQMVNIAKKSTYGKFEIKDFKNINDEASKLKIKLLEKTKSSENFKAIFWGIIIVIIAVLWVSQNKEILVPIFGTIFLLVLGRIFAKSNNHDDWLNKKE</sequence>
<feature type="transmembrane region" description="Helical" evidence="1">
    <location>
        <begin position="223"/>
        <end position="241"/>
    </location>
</feature>
<dbReference type="SMART" id="SM00357">
    <property type="entry name" value="CSP"/>
    <property type="match status" value="1"/>
</dbReference>
<dbReference type="Pfam" id="PF00313">
    <property type="entry name" value="CSD"/>
    <property type="match status" value="1"/>
</dbReference>
<dbReference type="InterPro" id="IPR002059">
    <property type="entry name" value="CSP_DNA-bd"/>
</dbReference>
<proteinExistence type="predicted"/>
<dbReference type="PROSITE" id="PS51857">
    <property type="entry name" value="CSD_2"/>
    <property type="match status" value="1"/>
</dbReference>
<keyword evidence="1" id="KW-0812">Transmembrane</keyword>
<dbReference type="InterPro" id="IPR012340">
    <property type="entry name" value="NA-bd_OB-fold"/>
</dbReference>
<dbReference type="Gene3D" id="2.40.50.140">
    <property type="entry name" value="Nucleic acid-binding proteins"/>
    <property type="match status" value="1"/>
</dbReference>
<gene>
    <name evidence="3" type="ORF">RMP68_01950</name>
</gene>